<dbReference type="AlphaFoldDB" id="A0A855XUE3"/>
<feature type="region of interest" description="Disordered" evidence="1">
    <location>
        <begin position="1"/>
        <end position="25"/>
    </location>
</feature>
<dbReference type="Proteomes" id="UP000247078">
    <property type="component" value="Unassembled WGS sequence"/>
</dbReference>
<protein>
    <submittedName>
        <fullName evidence="2">Uncharacterized protein</fullName>
    </submittedName>
</protein>
<evidence type="ECO:0000313" key="3">
    <source>
        <dbReference type="Proteomes" id="UP000247078"/>
    </source>
</evidence>
<gene>
    <name evidence="2" type="ORF">DET56_109270</name>
</gene>
<evidence type="ECO:0000313" key="2">
    <source>
        <dbReference type="EMBL" id="PWW37383.1"/>
    </source>
</evidence>
<name>A0A855XUE3_9BACL</name>
<proteinExistence type="predicted"/>
<reference evidence="2 3" key="1">
    <citation type="submission" date="2018-05" db="EMBL/GenBank/DDBJ databases">
        <title>Freshwater and sediment microbial communities from various areas in North America, analyzing microbe dynamics in response to fracking.</title>
        <authorList>
            <person name="Lamendella R."/>
        </authorList>
    </citation>
    <scope>NUCLEOTIDE SEQUENCE [LARGE SCALE GENOMIC DNA]</scope>
    <source>
        <strain evidence="2 3">DB-3</strain>
    </source>
</reference>
<dbReference type="EMBL" id="QGTZ01000009">
    <property type="protein sequence ID" value="PWW37383.1"/>
    <property type="molecule type" value="Genomic_DNA"/>
</dbReference>
<comment type="caution">
    <text evidence="2">The sequence shown here is derived from an EMBL/GenBank/DDBJ whole genome shotgun (WGS) entry which is preliminary data.</text>
</comment>
<organism evidence="2 3">
    <name type="scientific">Paenibacillus pabuli</name>
    <dbReference type="NCBI Taxonomy" id="1472"/>
    <lineage>
        <taxon>Bacteria</taxon>
        <taxon>Bacillati</taxon>
        <taxon>Bacillota</taxon>
        <taxon>Bacilli</taxon>
        <taxon>Bacillales</taxon>
        <taxon>Paenibacillaceae</taxon>
        <taxon>Paenibacillus</taxon>
    </lineage>
</organism>
<dbReference type="RefSeq" id="WP_110000800.1">
    <property type="nucleotide sequence ID" value="NZ_QGTZ01000009.1"/>
</dbReference>
<feature type="compositionally biased region" description="Polar residues" evidence="1">
    <location>
        <begin position="13"/>
        <end position="25"/>
    </location>
</feature>
<accession>A0A855XUE3</accession>
<sequence>MVTKKTAALPPTGGSSVNKPSTPVQEGKTTVVINLNLMSTQDVKEALAQAESAVDYSNTKTVVINVNVFNTGYVEDEVVDYG</sequence>
<evidence type="ECO:0000256" key="1">
    <source>
        <dbReference type="SAM" id="MobiDB-lite"/>
    </source>
</evidence>